<name>A0AAD7DSW6_MYCRO</name>
<dbReference type="AlphaFoldDB" id="A0AAD7DSW6"/>
<dbReference type="EMBL" id="JARKIE010000026">
    <property type="protein sequence ID" value="KAJ7698397.1"/>
    <property type="molecule type" value="Genomic_DNA"/>
</dbReference>
<proteinExistence type="predicted"/>
<comment type="caution">
    <text evidence="2">The sequence shown here is derived from an EMBL/GenBank/DDBJ whole genome shotgun (WGS) entry which is preliminary data.</text>
</comment>
<evidence type="ECO:0000256" key="1">
    <source>
        <dbReference type="ARBA" id="ARBA00022801"/>
    </source>
</evidence>
<keyword evidence="1" id="KW-0378">Hydrolase</keyword>
<dbReference type="Proteomes" id="UP001221757">
    <property type="component" value="Unassembled WGS sequence"/>
</dbReference>
<dbReference type="InterPro" id="IPR002410">
    <property type="entry name" value="Peptidase_S33"/>
</dbReference>
<dbReference type="GO" id="GO:0006508">
    <property type="term" value="P:proteolysis"/>
    <property type="evidence" value="ECO:0007669"/>
    <property type="project" value="InterPro"/>
</dbReference>
<dbReference type="GO" id="GO:0008233">
    <property type="term" value="F:peptidase activity"/>
    <property type="evidence" value="ECO:0007669"/>
    <property type="project" value="InterPro"/>
</dbReference>
<gene>
    <name evidence="2" type="ORF">B0H17DRAFT_1177448</name>
</gene>
<dbReference type="InterPro" id="IPR029058">
    <property type="entry name" value="AB_hydrolase_fold"/>
</dbReference>
<reference evidence="2" key="1">
    <citation type="submission" date="2023-03" db="EMBL/GenBank/DDBJ databases">
        <title>Massive genome expansion in bonnet fungi (Mycena s.s.) driven by repeated elements and novel gene families across ecological guilds.</title>
        <authorList>
            <consortium name="Lawrence Berkeley National Laboratory"/>
            <person name="Harder C.B."/>
            <person name="Miyauchi S."/>
            <person name="Viragh M."/>
            <person name="Kuo A."/>
            <person name="Thoen E."/>
            <person name="Andreopoulos B."/>
            <person name="Lu D."/>
            <person name="Skrede I."/>
            <person name="Drula E."/>
            <person name="Henrissat B."/>
            <person name="Morin E."/>
            <person name="Kohler A."/>
            <person name="Barry K."/>
            <person name="LaButti K."/>
            <person name="Morin E."/>
            <person name="Salamov A."/>
            <person name="Lipzen A."/>
            <person name="Mereny Z."/>
            <person name="Hegedus B."/>
            <person name="Baldrian P."/>
            <person name="Stursova M."/>
            <person name="Weitz H."/>
            <person name="Taylor A."/>
            <person name="Grigoriev I.V."/>
            <person name="Nagy L.G."/>
            <person name="Martin F."/>
            <person name="Kauserud H."/>
        </authorList>
    </citation>
    <scope>NUCLEOTIDE SEQUENCE</scope>
    <source>
        <strain evidence="2">CBHHK067</strain>
    </source>
</reference>
<keyword evidence="3" id="KW-1185">Reference proteome</keyword>
<sequence>MSTSSLIVTEGEAEFTVPAAAAGKPWKTWYKVVGDLRSPTSPSRRPLAALHGGPGVNHAYLLILFDLTKSHSIPLVVYDQIGSGNSTHLPEKMGDVSFWTEQSFLDELNNLLAYLGIQDDDDILGHWWVSGVVLATADS</sequence>
<evidence type="ECO:0000313" key="3">
    <source>
        <dbReference type="Proteomes" id="UP001221757"/>
    </source>
</evidence>
<dbReference type="Gene3D" id="3.40.50.1820">
    <property type="entry name" value="alpha/beta hydrolase"/>
    <property type="match status" value="1"/>
</dbReference>
<protein>
    <submittedName>
        <fullName evidence="2">Uncharacterized protein</fullName>
    </submittedName>
</protein>
<dbReference type="SUPFAM" id="SSF53474">
    <property type="entry name" value="alpha/beta-Hydrolases"/>
    <property type="match status" value="1"/>
</dbReference>
<evidence type="ECO:0000313" key="2">
    <source>
        <dbReference type="EMBL" id="KAJ7698397.1"/>
    </source>
</evidence>
<accession>A0AAD7DSW6</accession>
<organism evidence="2 3">
    <name type="scientific">Mycena rosella</name>
    <name type="common">Pink bonnet</name>
    <name type="synonym">Agaricus rosellus</name>
    <dbReference type="NCBI Taxonomy" id="1033263"/>
    <lineage>
        <taxon>Eukaryota</taxon>
        <taxon>Fungi</taxon>
        <taxon>Dikarya</taxon>
        <taxon>Basidiomycota</taxon>
        <taxon>Agaricomycotina</taxon>
        <taxon>Agaricomycetes</taxon>
        <taxon>Agaricomycetidae</taxon>
        <taxon>Agaricales</taxon>
        <taxon>Marasmiineae</taxon>
        <taxon>Mycenaceae</taxon>
        <taxon>Mycena</taxon>
    </lineage>
</organism>
<dbReference type="PRINTS" id="PR00793">
    <property type="entry name" value="PROAMNOPTASE"/>
</dbReference>